<dbReference type="Pfam" id="PF17668">
    <property type="entry name" value="Acetyltransf_17"/>
    <property type="match status" value="1"/>
</dbReference>
<dbReference type="PANTHER" id="PTHR37817:SF1">
    <property type="entry name" value="N-ACETYLTRANSFERASE EIS"/>
    <property type="match status" value="1"/>
</dbReference>
<dbReference type="Gene3D" id="3.30.1050.10">
    <property type="entry name" value="SCP2 sterol-binding domain"/>
    <property type="match status" value="1"/>
</dbReference>
<reference evidence="3" key="1">
    <citation type="submission" date="2023-07" db="EMBL/GenBank/DDBJ databases">
        <title>30 novel species of actinomycetes from the DSMZ collection.</title>
        <authorList>
            <person name="Nouioui I."/>
        </authorList>
    </citation>
    <scope>NUCLEOTIDE SEQUENCE [LARGE SCALE GENOMIC DNA]</scope>
    <source>
        <strain evidence="3">DSM 44399</strain>
    </source>
</reference>
<proteinExistence type="predicted"/>
<feature type="domain" description="N-acetyltransferase" evidence="1">
    <location>
        <begin position="2"/>
        <end position="166"/>
    </location>
</feature>
<dbReference type="Pfam" id="PF13530">
    <property type="entry name" value="SCP2_2"/>
    <property type="match status" value="1"/>
</dbReference>
<dbReference type="InterPro" id="IPR000182">
    <property type="entry name" value="GNAT_dom"/>
</dbReference>
<keyword evidence="3" id="KW-1185">Reference proteome</keyword>
<evidence type="ECO:0000259" key="1">
    <source>
        <dbReference type="PROSITE" id="PS51186"/>
    </source>
</evidence>
<dbReference type="Gene3D" id="3.40.630.30">
    <property type="match status" value="2"/>
</dbReference>
<organism evidence="2 3">
    <name type="scientific">Jatrophihabitans lederbergiae</name>
    <dbReference type="NCBI Taxonomy" id="3075547"/>
    <lineage>
        <taxon>Bacteria</taxon>
        <taxon>Bacillati</taxon>
        <taxon>Actinomycetota</taxon>
        <taxon>Actinomycetes</taxon>
        <taxon>Jatrophihabitantales</taxon>
        <taxon>Jatrophihabitantaceae</taxon>
        <taxon>Jatrophihabitans</taxon>
    </lineage>
</organism>
<dbReference type="RefSeq" id="WP_311423654.1">
    <property type="nucleotide sequence ID" value="NZ_JAVREH010000018.1"/>
</dbReference>
<dbReference type="SUPFAM" id="SSF55718">
    <property type="entry name" value="SCP-like"/>
    <property type="match status" value="1"/>
</dbReference>
<keyword evidence="2" id="KW-0012">Acyltransferase</keyword>
<keyword evidence="2" id="KW-0808">Transferase</keyword>
<dbReference type="PROSITE" id="PS51186">
    <property type="entry name" value="GNAT"/>
    <property type="match status" value="1"/>
</dbReference>
<sequence>MVEIRAVGPGDAADWVRVLPQYTGRPMWEPAPAAWYDGPEPWPAPSTAGVVAEQVRDLEAPDLHPVAAVVDGRMVGASAMISHELTVPGLLTRPLGGVTSTGVLVTHRRRGLLRHMMQRMFDDALARGESVAGLSASEGSIYGNFGFAPATDRTVWPALHEKVRACTVGELAARPGRWSDLSDAAVGTDGPPQYLVHRTAGEVDGVARFRQPWGRTTAEAGTVVVDGLCTTSTAAYRALWQTIFSVDLARRVVAAGRPTDEPLRWMLTDPRGMRVTRQSDNLWLRLLDVPSCLSRRTYPYAETLVVEVADDPMCRNNTGAWRLETSGTDGNCARTTASPDLTVDIRALSRLFLGGGSARLLAMAGLIQEHRSGTLDRLGRLLRTDPAPFNSFAF</sequence>
<dbReference type="InterPro" id="IPR041380">
    <property type="entry name" value="Acetyltransf_17"/>
</dbReference>
<dbReference type="SUPFAM" id="SSF55729">
    <property type="entry name" value="Acyl-CoA N-acyltransferases (Nat)"/>
    <property type="match status" value="1"/>
</dbReference>
<gene>
    <name evidence="2" type="ORF">RM423_13630</name>
</gene>
<dbReference type="InterPro" id="IPR016181">
    <property type="entry name" value="Acyl_CoA_acyltransferase"/>
</dbReference>
<name>A0ABU2JDU1_9ACTN</name>
<dbReference type="EMBL" id="JAVREH010000018">
    <property type="protein sequence ID" value="MDT0262433.1"/>
    <property type="molecule type" value="Genomic_DNA"/>
</dbReference>
<comment type="caution">
    <text evidence="2">The sequence shown here is derived from an EMBL/GenBank/DDBJ whole genome shotgun (WGS) entry which is preliminary data.</text>
</comment>
<evidence type="ECO:0000313" key="3">
    <source>
        <dbReference type="Proteomes" id="UP001183176"/>
    </source>
</evidence>
<dbReference type="GO" id="GO:0016746">
    <property type="term" value="F:acyltransferase activity"/>
    <property type="evidence" value="ECO:0007669"/>
    <property type="project" value="UniProtKB-KW"/>
</dbReference>
<dbReference type="EC" id="2.3.1.-" evidence="2"/>
<dbReference type="InterPro" id="IPR036527">
    <property type="entry name" value="SCP2_sterol-bd_dom_sf"/>
</dbReference>
<dbReference type="InterPro" id="IPR051554">
    <property type="entry name" value="Acetyltransferase_Eis"/>
</dbReference>
<dbReference type="InterPro" id="IPR025559">
    <property type="entry name" value="Eis_dom"/>
</dbReference>
<protein>
    <submittedName>
        <fullName evidence="2">GNAT family N-acetyltransferase</fullName>
        <ecNumber evidence="2">2.3.1.-</ecNumber>
    </submittedName>
</protein>
<accession>A0ABU2JDU1</accession>
<dbReference type="Proteomes" id="UP001183176">
    <property type="component" value="Unassembled WGS sequence"/>
</dbReference>
<evidence type="ECO:0000313" key="2">
    <source>
        <dbReference type="EMBL" id="MDT0262433.1"/>
    </source>
</evidence>
<dbReference type="Pfam" id="PF13527">
    <property type="entry name" value="Acetyltransf_9"/>
    <property type="match status" value="1"/>
</dbReference>
<dbReference type="PANTHER" id="PTHR37817">
    <property type="entry name" value="N-ACETYLTRANSFERASE EIS"/>
    <property type="match status" value="1"/>
</dbReference>